<dbReference type="AlphaFoldDB" id="A0A552WJY3"/>
<sequence>MTGGENRHRRRDGKDCPDHEDGRGTGAAPSGWGRVRGGWGRVRDGWGRVRDGRRRVRDGRRRVRDGRRRVRCGPFAAPGPRTPAAVLRHRRAHLVLLRRVPGR</sequence>
<accession>A0A552WJY3</accession>
<dbReference type="Proteomes" id="UP000318693">
    <property type="component" value="Unassembled WGS sequence"/>
</dbReference>
<reference evidence="2 3" key="1">
    <citation type="submission" date="2019-07" db="EMBL/GenBank/DDBJ databases">
        <title>Georgenia wutianyii sp. nov. and Georgenia *** sp. nov. isolated from plateau pika (Ochotona curzoniae) in the Qinghai-Tibet plateau of China.</title>
        <authorList>
            <person name="Tian Z."/>
        </authorList>
    </citation>
    <scope>NUCLEOTIDE SEQUENCE [LARGE SCALE GENOMIC DNA]</scope>
    <source>
        <strain evidence="2 3">Z446</strain>
    </source>
</reference>
<evidence type="ECO:0000313" key="2">
    <source>
        <dbReference type="EMBL" id="TRW43060.1"/>
    </source>
</evidence>
<evidence type="ECO:0000313" key="3">
    <source>
        <dbReference type="Proteomes" id="UP000318693"/>
    </source>
</evidence>
<organism evidence="2 3">
    <name type="scientific">Georgenia yuyongxinii</name>
    <dbReference type="NCBI Taxonomy" id="2589797"/>
    <lineage>
        <taxon>Bacteria</taxon>
        <taxon>Bacillati</taxon>
        <taxon>Actinomycetota</taxon>
        <taxon>Actinomycetes</taxon>
        <taxon>Micrococcales</taxon>
        <taxon>Bogoriellaceae</taxon>
        <taxon>Georgenia</taxon>
    </lineage>
</organism>
<dbReference type="EMBL" id="VJXR01000108">
    <property type="protein sequence ID" value="TRW43060.1"/>
    <property type="molecule type" value="Genomic_DNA"/>
</dbReference>
<protein>
    <submittedName>
        <fullName evidence="2">Uncharacterized protein</fullName>
    </submittedName>
</protein>
<comment type="caution">
    <text evidence="2">The sequence shown here is derived from an EMBL/GenBank/DDBJ whole genome shotgun (WGS) entry which is preliminary data.</text>
</comment>
<keyword evidence="3" id="KW-1185">Reference proteome</keyword>
<name>A0A552WJY3_9MICO</name>
<evidence type="ECO:0000256" key="1">
    <source>
        <dbReference type="SAM" id="MobiDB-lite"/>
    </source>
</evidence>
<gene>
    <name evidence="2" type="ORF">FJ693_19150</name>
</gene>
<feature type="region of interest" description="Disordered" evidence="1">
    <location>
        <begin position="1"/>
        <end position="37"/>
    </location>
</feature>
<feature type="compositionally biased region" description="Basic and acidic residues" evidence="1">
    <location>
        <begin position="12"/>
        <end position="23"/>
    </location>
</feature>
<proteinExistence type="predicted"/>